<evidence type="ECO:0000259" key="2">
    <source>
        <dbReference type="Pfam" id="PF01757"/>
    </source>
</evidence>
<keyword evidence="1" id="KW-1133">Transmembrane helix</keyword>
<sequence length="289" mass="32469">MNRIIVLDGVKAAAILLIIFIHLYNYLMHHPFTGHHDLIALLSFLALAGFTFVSGYTIYANNTVIRTQEDITRFYRKRVLRIYPLYLVALATFFICFQVLRLSPSLDLSPIGWLINALCLQVLFAPAFTDPVFTLWFIGFIVVLYLIYPAIIMFSRTTRDIILISGGIFALLAALHLLLGIVDDRLLQYYIFFIAGILAARSGITFSRVEAGFQGRGAGIVAVSYAAYGVYLFHMPAFAVAAAIIGRLGLPWYLYDAAMYVVVPALFAVAYGIQRSYDLHIRTKTEQEK</sequence>
<dbReference type="Pfam" id="PF01757">
    <property type="entry name" value="Acyl_transf_3"/>
    <property type="match status" value="1"/>
</dbReference>
<keyword evidence="1" id="KW-0812">Transmembrane</keyword>
<dbReference type="Proteomes" id="UP000737555">
    <property type="component" value="Unassembled WGS sequence"/>
</dbReference>
<dbReference type="AlphaFoldDB" id="A0A0X8XZ21"/>
<reference evidence="4" key="2">
    <citation type="submission" date="2020-05" db="EMBL/GenBank/DDBJ databases">
        <title>The first insight into the ecology of ammonia-tolerant syntrophic propionate oxidizing bacteria.</title>
        <authorList>
            <person name="Singh A."/>
            <person name="Schnurer A."/>
            <person name="Westerholm M."/>
        </authorList>
    </citation>
    <scope>NUCLEOTIDE SEQUENCE</scope>
    <source>
        <strain evidence="4">MAG54</strain>
    </source>
</reference>
<feature type="transmembrane region" description="Helical" evidence="1">
    <location>
        <begin position="80"/>
        <end position="100"/>
    </location>
</feature>
<keyword evidence="1" id="KW-0472">Membrane</keyword>
<feature type="transmembrane region" description="Helical" evidence="1">
    <location>
        <begin position="161"/>
        <end position="181"/>
    </location>
</feature>
<feature type="transmembrane region" description="Helical" evidence="1">
    <location>
        <begin position="252"/>
        <end position="273"/>
    </location>
</feature>
<dbReference type="KEGG" id="mema:MMAB1_3400"/>
<reference evidence="3 5" key="1">
    <citation type="submission" date="2016-01" db="EMBL/GenBank/DDBJ databases">
        <authorList>
            <person name="Manzoor S."/>
        </authorList>
    </citation>
    <scope>NUCLEOTIDE SEQUENCE [LARGE SCALE GENOMIC DNA]</scope>
    <source>
        <strain evidence="3">Methanoculleus sp MAB1</strain>
    </source>
</reference>
<organism evidence="3 5">
    <name type="scientific">Methanoculleus bourgensis</name>
    <dbReference type="NCBI Taxonomy" id="83986"/>
    <lineage>
        <taxon>Archaea</taxon>
        <taxon>Methanobacteriati</taxon>
        <taxon>Methanobacteriota</taxon>
        <taxon>Stenosarchaea group</taxon>
        <taxon>Methanomicrobia</taxon>
        <taxon>Methanomicrobiales</taxon>
        <taxon>Methanomicrobiaceae</taxon>
        <taxon>Methanoculleus</taxon>
    </lineage>
</organism>
<feature type="domain" description="Acyltransferase 3" evidence="2">
    <location>
        <begin position="7"/>
        <end position="207"/>
    </location>
</feature>
<feature type="transmembrane region" description="Helical" evidence="1">
    <location>
        <begin position="133"/>
        <end position="154"/>
    </location>
</feature>
<protein>
    <submittedName>
        <fullName evidence="4">Acyltransferase family protein</fullName>
    </submittedName>
</protein>
<dbReference type="Proteomes" id="UP000069850">
    <property type="component" value="Chromosome 1"/>
</dbReference>
<feature type="transmembrane region" description="Helical" evidence="1">
    <location>
        <begin position="38"/>
        <end position="59"/>
    </location>
</feature>
<gene>
    <name evidence="4" type="ORF">HQQ74_02770</name>
    <name evidence="3" type="ORF">MMAB1_3400</name>
</gene>
<evidence type="ECO:0000256" key="1">
    <source>
        <dbReference type="SAM" id="Phobius"/>
    </source>
</evidence>
<dbReference type="RefSeq" id="WP_062266103.1">
    <property type="nucleotide sequence ID" value="NZ_DAIMMY010000062.1"/>
</dbReference>
<name>A0A0X8XZ21_9EURY</name>
<evidence type="ECO:0000313" key="4">
    <source>
        <dbReference type="EMBL" id="NQS77635.1"/>
    </source>
</evidence>
<feature type="transmembrane region" description="Helical" evidence="1">
    <location>
        <begin position="218"/>
        <end position="246"/>
    </location>
</feature>
<dbReference type="GeneID" id="27138786"/>
<dbReference type="GO" id="GO:0016747">
    <property type="term" value="F:acyltransferase activity, transferring groups other than amino-acyl groups"/>
    <property type="evidence" value="ECO:0007669"/>
    <property type="project" value="InterPro"/>
</dbReference>
<proteinExistence type="predicted"/>
<dbReference type="InterPro" id="IPR002656">
    <property type="entry name" value="Acyl_transf_3_dom"/>
</dbReference>
<feature type="transmembrane region" description="Helical" evidence="1">
    <location>
        <begin position="187"/>
        <end position="206"/>
    </location>
</feature>
<dbReference type="OrthoDB" id="112184at2157"/>
<keyword evidence="4" id="KW-0012">Acyltransferase</keyword>
<dbReference type="EMBL" id="LT158599">
    <property type="protein sequence ID" value="CVK34613.1"/>
    <property type="molecule type" value="Genomic_DNA"/>
</dbReference>
<accession>A0A0X8XZ21</accession>
<evidence type="ECO:0000313" key="3">
    <source>
        <dbReference type="EMBL" id="CVK34613.1"/>
    </source>
</evidence>
<dbReference type="EMBL" id="JABMJE010000023">
    <property type="protein sequence ID" value="NQS77635.1"/>
    <property type="molecule type" value="Genomic_DNA"/>
</dbReference>
<keyword evidence="4" id="KW-0808">Transferase</keyword>
<feature type="transmembrane region" description="Helical" evidence="1">
    <location>
        <begin position="12"/>
        <end position="32"/>
    </location>
</feature>
<evidence type="ECO:0000313" key="5">
    <source>
        <dbReference type="Proteomes" id="UP000069850"/>
    </source>
</evidence>